<organism evidence="1 2">
    <name type="scientific">Nonomuraea phyllanthi</name>
    <dbReference type="NCBI Taxonomy" id="2219224"/>
    <lineage>
        <taxon>Bacteria</taxon>
        <taxon>Bacillati</taxon>
        <taxon>Actinomycetota</taxon>
        <taxon>Actinomycetes</taxon>
        <taxon>Streptosporangiales</taxon>
        <taxon>Streptosporangiaceae</taxon>
        <taxon>Nonomuraea</taxon>
    </lineage>
</organism>
<keyword evidence="2" id="KW-1185">Reference proteome</keyword>
<dbReference type="EMBL" id="VDLX02000016">
    <property type="protein sequence ID" value="KAB8190241.1"/>
    <property type="molecule type" value="Genomic_DNA"/>
</dbReference>
<evidence type="ECO:0000313" key="2">
    <source>
        <dbReference type="Proteomes" id="UP000312512"/>
    </source>
</evidence>
<dbReference type="Proteomes" id="UP000312512">
    <property type="component" value="Unassembled WGS sequence"/>
</dbReference>
<evidence type="ECO:0000313" key="1">
    <source>
        <dbReference type="EMBL" id="KAB8190241.1"/>
    </source>
</evidence>
<name>A0A5C4VXH4_9ACTN</name>
<comment type="caution">
    <text evidence="1">The sequence shown here is derived from an EMBL/GenBank/DDBJ whole genome shotgun (WGS) entry which is preliminary data.</text>
</comment>
<accession>A0A5C4VXH4</accession>
<gene>
    <name evidence="1" type="ORF">FH608_035270</name>
</gene>
<protein>
    <submittedName>
        <fullName evidence="1">Uncharacterized protein</fullName>
    </submittedName>
</protein>
<proteinExistence type="predicted"/>
<dbReference type="RefSeq" id="WP_139634720.1">
    <property type="nucleotide sequence ID" value="NZ_VDLX02000016.1"/>
</dbReference>
<dbReference type="AlphaFoldDB" id="A0A5C4VXH4"/>
<dbReference type="OrthoDB" id="3515039at2"/>
<reference evidence="1 2" key="1">
    <citation type="submission" date="2019-10" db="EMBL/GenBank/DDBJ databases">
        <title>Nonomuraea sp. nov., isolated from Phyllanthus amarus.</title>
        <authorList>
            <person name="Klykleung N."/>
            <person name="Tanasupawat S."/>
        </authorList>
    </citation>
    <scope>NUCLEOTIDE SEQUENCE [LARGE SCALE GENOMIC DNA]</scope>
    <source>
        <strain evidence="1 2">PA1-10</strain>
    </source>
</reference>
<sequence>MKKTITVLLTVSGALLVAAAPAQAAAKDPVRALKAEMVAGHGVRFTETANWSDGLDTLQAYTNKGVFQFGKKGPVGYDIASIAYDDAKDRAISIGRNTYYSGEYVADFLPKGKTWFRFEGGGAMPFLYAQVLNPAEPATLSALLAKGTKAGSKVTGKITFKDLDKVSPWFSGSDLSDWAGDTEVSYTLTLTSAGLVSKLSSSFRAEGTKNEYADFEGDIIEVDTRYTGWGSKVSVKAPDPKTVTGNSSG</sequence>